<evidence type="ECO:0000313" key="5">
    <source>
        <dbReference type="Proteomes" id="UP000000768"/>
    </source>
</evidence>
<dbReference type="AlphaFoldDB" id="A0A1Z5RJX4"/>
<dbReference type="OMA" id="CFRIARP"/>
<reference evidence="5" key="2">
    <citation type="journal article" date="2018" name="Plant J.">
        <title>The Sorghum bicolor reference genome: improved assembly, gene annotations, a transcriptome atlas, and signatures of genome organization.</title>
        <authorList>
            <person name="McCormick R.F."/>
            <person name="Truong S.K."/>
            <person name="Sreedasyam A."/>
            <person name="Jenkins J."/>
            <person name="Shu S."/>
            <person name="Sims D."/>
            <person name="Kennedy M."/>
            <person name="Amirebrahimi M."/>
            <person name="Weers B.D."/>
            <person name="McKinley B."/>
            <person name="Mattison A."/>
            <person name="Morishige D.T."/>
            <person name="Grimwood J."/>
            <person name="Schmutz J."/>
            <person name="Mullet J.E."/>
        </authorList>
    </citation>
    <scope>NUCLEOTIDE SEQUENCE [LARGE SCALE GENOMIC DNA]</scope>
    <source>
        <strain evidence="5">cv. BTx623</strain>
    </source>
</reference>
<keyword evidence="1" id="KW-0862">Zinc</keyword>
<keyword evidence="5" id="KW-1185">Reference proteome</keyword>
<dbReference type="GO" id="GO:0008270">
    <property type="term" value="F:zinc ion binding"/>
    <property type="evidence" value="ECO:0007669"/>
    <property type="project" value="UniProtKB-KW"/>
</dbReference>
<dbReference type="GO" id="GO:0003676">
    <property type="term" value="F:nucleic acid binding"/>
    <property type="evidence" value="ECO:0007669"/>
    <property type="project" value="InterPro"/>
</dbReference>
<proteinExistence type="predicted"/>
<dbReference type="PANTHER" id="PTHR33087:SF38">
    <property type="entry name" value="OS10G0201600 PROTEIN"/>
    <property type="match status" value="1"/>
</dbReference>
<dbReference type="PANTHER" id="PTHR33087">
    <property type="entry name" value="OS07G0539200 PROTEIN"/>
    <property type="match status" value="1"/>
</dbReference>
<accession>A0A1Z5RJX4</accession>
<feature type="domain" description="CCHC-type" evidence="3">
    <location>
        <begin position="239"/>
        <end position="253"/>
    </location>
</feature>
<dbReference type="InParanoid" id="A0A1Z5RJX4"/>
<dbReference type="EMBL" id="CM000764">
    <property type="protein sequence ID" value="OQU83899.1"/>
    <property type="molecule type" value="Genomic_DNA"/>
</dbReference>
<dbReference type="SUPFAM" id="SSF57756">
    <property type="entry name" value="Retrovirus zinc finger-like domains"/>
    <property type="match status" value="1"/>
</dbReference>
<keyword evidence="1" id="KW-0863">Zinc-finger</keyword>
<sequence length="555" mass="61126">MGRPGSSRMWPAEVREALEEGSPGRVLEALERFAEVAGSSSSRRRWADLDSEELPPASLFFAGSPGLLREVLDRGPGERVRLSDSEDSSESEDELRPVELPPTSTGDGKGKTPVETGCRKRRRKRRHRHPRRAEGFMADARRGHSPAGPTADARRRRSPDGKSPAGPTADVRRRRSPDGLASPPQPAESSRCSPSAHPARMRGPLDADGFYRVASRKFGHRSTSPRSPRSPRTDWDGLCYNCLRPGHVRARCRYTSRCYNCEGDGHIAAVCREPRRRRTLKRGRSPVSVGRWPRSDDGGSPPRVRRRRRVPAPPLGRRAASADTGSCRSVTTPPTPNSGGSVARADLANSGGSVRMAGATESAPAHPPPSTPPPPPPPPLPQPPPFRAPGRAVANGLLQEPLTVIPRCLRLQETDDTLASLALVATIAGTRPFISTSMVYQALLDRFEIRNDQVDVRVHEPEDFLVRFAVAFQYRVVIALRNIPAHARNAETAQTILGRCCAVVQLTDLRDRPIEDDRELFVVAWCSHPALIEPKKLIFIPEPRVQWVEMHAQER</sequence>
<dbReference type="InterPro" id="IPR001878">
    <property type="entry name" value="Znf_CCHC"/>
</dbReference>
<organism evidence="4 5">
    <name type="scientific">Sorghum bicolor</name>
    <name type="common">Sorghum</name>
    <name type="synonym">Sorghum vulgare</name>
    <dbReference type="NCBI Taxonomy" id="4558"/>
    <lineage>
        <taxon>Eukaryota</taxon>
        <taxon>Viridiplantae</taxon>
        <taxon>Streptophyta</taxon>
        <taxon>Embryophyta</taxon>
        <taxon>Tracheophyta</taxon>
        <taxon>Spermatophyta</taxon>
        <taxon>Magnoliopsida</taxon>
        <taxon>Liliopsida</taxon>
        <taxon>Poales</taxon>
        <taxon>Poaceae</taxon>
        <taxon>PACMAD clade</taxon>
        <taxon>Panicoideae</taxon>
        <taxon>Andropogonodae</taxon>
        <taxon>Andropogoneae</taxon>
        <taxon>Sorghinae</taxon>
        <taxon>Sorghum</taxon>
    </lineage>
</organism>
<dbReference type="Gene3D" id="4.10.60.10">
    <property type="entry name" value="Zinc finger, CCHC-type"/>
    <property type="match status" value="1"/>
</dbReference>
<dbReference type="InterPro" id="IPR036875">
    <property type="entry name" value="Znf_CCHC_sf"/>
</dbReference>
<feature type="region of interest" description="Disordered" evidence="2">
    <location>
        <begin position="216"/>
        <end position="235"/>
    </location>
</feature>
<dbReference type="Gramene" id="OQU83899">
    <property type="protein sequence ID" value="OQU83899"/>
    <property type="gene ID" value="SORBI_3005G196533"/>
</dbReference>
<keyword evidence="1" id="KW-0479">Metal-binding</keyword>
<feature type="domain" description="CCHC-type" evidence="3">
    <location>
        <begin position="257"/>
        <end position="273"/>
    </location>
</feature>
<feature type="compositionally biased region" description="Basic and acidic residues" evidence="2">
    <location>
        <begin position="70"/>
        <end position="84"/>
    </location>
</feature>
<feature type="region of interest" description="Disordered" evidence="2">
    <location>
        <begin position="278"/>
        <end position="391"/>
    </location>
</feature>
<feature type="non-terminal residue" evidence="4">
    <location>
        <position position="555"/>
    </location>
</feature>
<dbReference type="Proteomes" id="UP000000768">
    <property type="component" value="Chromosome 5"/>
</dbReference>
<evidence type="ECO:0000259" key="3">
    <source>
        <dbReference type="PROSITE" id="PS50158"/>
    </source>
</evidence>
<gene>
    <name evidence="4" type="ORF">SORBI_3005G196533</name>
</gene>
<dbReference type="SMART" id="SM00343">
    <property type="entry name" value="ZnF_C2HC"/>
    <property type="match status" value="2"/>
</dbReference>
<dbReference type="PROSITE" id="PS50158">
    <property type="entry name" value="ZF_CCHC"/>
    <property type="match status" value="2"/>
</dbReference>
<feature type="compositionally biased region" description="Basic residues" evidence="2">
    <location>
        <begin position="119"/>
        <end position="131"/>
    </location>
</feature>
<dbReference type="InterPro" id="IPR053253">
    <property type="entry name" value="Sex_diff_modulator"/>
</dbReference>
<evidence type="ECO:0000256" key="2">
    <source>
        <dbReference type="SAM" id="MobiDB-lite"/>
    </source>
</evidence>
<feature type="compositionally biased region" description="Pro residues" evidence="2">
    <location>
        <begin position="365"/>
        <end position="387"/>
    </location>
</feature>
<feature type="region of interest" description="Disordered" evidence="2">
    <location>
        <begin position="56"/>
        <end position="205"/>
    </location>
</feature>
<dbReference type="STRING" id="4558.A0A1Z5RJX4"/>
<evidence type="ECO:0000313" key="4">
    <source>
        <dbReference type="EMBL" id="OQU83899.1"/>
    </source>
</evidence>
<name>A0A1Z5RJX4_SORBI</name>
<evidence type="ECO:0000256" key="1">
    <source>
        <dbReference type="PROSITE-ProRule" id="PRU00047"/>
    </source>
</evidence>
<protein>
    <recommendedName>
        <fullName evidence="3">CCHC-type domain-containing protein</fullName>
    </recommendedName>
</protein>
<feature type="compositionally biased region" description="Polar residues" evidence="2">
    <location>
        <begin position="323"/>
        <end position="340"/>
    </location>
</feature>
<reference evidence="4 5" key="1">
    <citation type="journal article" date="2009" name="Nature">
        <title>The Sorghum bicolor genome and the diversification of grasses.</title>
        <authorList>
            <person name="Paterson A.H."/>
            <person name="Bowers J.E."/>
            <person name="Bruggmann R."/>
            <person name="Dubchak I."/>
            <person name="Grimwood J."/>
            <person name="Gundlach H."/>
            <person name="Haberer G."/>
            <person name="Hellsten U."/>
            <person name="Mitros T."/>
            <person name="Poliakov A."/>
            <person name="Schmutz J."/>
            <person name="Spannagl M."/>
            <person name="Tang H."/>
            <person name="Wang X."/>
            <person name="Wicker T."/>
            <person name="Bharti A.K."/>
            <person name="Chapman J."/>
            <person name="Feltus F.A."/>
            <person name="Gowik U."/>
            <person name="Grigoriev I.V."/>
            <person name="Lyons E."/>
            <person name="Maher C.A."/>
            <person name="Martis M."/>
            <person name="Narechania A."/>
            <person name="Otillar R.P."/>
            <person name="Penning B.W."/>
            <person name="Salamov A.A."/>
            <person name="Wang Y."/>
            <person name="Zhang L."/>
            <person name="Carpita N.C."/>
            <person name="Freeling M."/>
            <person name="Gingle A.R."/>
            <person name="Hash C.T."/>
            <person name="Keller B."/>
            <person name="Klein P."/>
            <person name="Kresovich S."/>
            <person name="McCann M.C."/>
            <person name="Ming R."/>
            <person name="Peterson D.G."/>
            <person name="Mehboob-ur-Rahman"/>
            <person name="Ware D."/>
            <person name="Westhoff P."/>
            <person name="Mayer K.F."/>
            <person name="Messing J."/>
            <person name="Rokhsar D.S."/>
        </authorList>
    </citation>
    <scope>NUCLEOTIDE SEQUENCE [LARGE SCALE GENOMIC DNA]</scope>
    <source>
        <strain evidence="5">cv. BTx623</strain>
    </source>
</reference>